<keyword evidence="3" id="KW-1185">Reference proteome</keyword>
<dbReference type="Pfam" id="PF06228">
    <property type="entry name" value="ChuX_HutX"/>
    <property type="match status" value="1"/>
</dbReference>
<gene>
    <name evidence="1" type="ORF">BV133_56</name>
    <name evidence="2" type="ORF">BVIRIDIS_06060</name>
</gene>
<dbReference type="SUPFAM" id="SSF144064">
    <property type="entry name" value="Heme iron utilization protein-like"/>
    <property type="match status" value="1"/>
</dbReference>
<name>A0A0H5B9E5_BLAVI</name>
<dbReference type="RefSeq" id="WP_055036813.1">
    <property type="nucleotide sequence ID" value="NZ_AP014854.2"/>
</dbReference>
<dbReference type="PIRSF" id="PIRSF030840">
    <property type="entry name" value="DUF1008"/>
    <property type="match status" value="1"/>
</dbReference>
<dbReference type="EMBL" id="AP014854">
    <property type="protein sequence ID" value="BAR97649.1"/>
    <property type="molecule type" value="Genomic_DNA"/>
</dbReference>
<evidence type="ECO:0000313" key="3">
    <source>
        <dbReference type="Proteomes" id="UP000065734"/>
    </source>
</evidence>
<dbReference type="EMBL" id="LN907867">
    <property type="protein sequence ID" value="CUU41613.1"/>
    <property type="molecule type" value="Genomic_DNA"/>
</dbReference>
<protein>
    <submittedName>
        <fullName evidence="2">Putative heme iron utilization protein</fullName>
    </submittedName>
</protein>
<accession>A0A0H5B9E5</accession>
<dbReference type="Proteomes" id="UP000065734">
    <property type="component" value="Chromosome I"/>
</dbReference>
<dbReference type="CDD" id="cd16829">
    <property type="entry name" value="ChuX_HutX-like"/>
    <property type="match status" value="1"/>
</dbReference>
<dbReference type="PATRIC" id="fig|1079.6.peg.1208"/>
<dbReference type="STRING" id="1079.BVIR_1163"/>
<dbReference type="OrthoDB" id="8781266at2"/>
<dbReference type="InterPro" id="IPR010413">
    <property type="entry name" value="HutX-like"/>
</dbReference>
<reference evidence="3" key="3">
    <citation type="journal article" date="2016" name="Genome Announc.">
        <title>Revised genome sequence of the purple photosynthetic bacterium Blastochloris viridis.</title>
        <authorList>
            <person name="Liu L.N."/>
            <person name="Faulkner M."/>
            <person name="Liu X."/>
            <person name="Huang F."/>
            <person name="Darby A.C."/>
            <person name="Hall N."/>
        </authorList>
    </citation>
    <scope>NUCLEOTIDE SEQUENCE [LARGE SCALE GENOMIC DNA]</scope>
    <source>
        <strain evidence="3">ATCC 19567 / DSM 133 / F</strain>
    </source>
</reference>
<dbReference type="InterPro" id="IPR053733">
    <property type="entry name" value="Heme_Transport_Util_sf"/>
</dbReference>
<organism evidence="2 3">
    <name type="scientific">Blastochloris viridis</name>
    <name type="common">Rhodopseudomonas viridis</name>
    <dbReference type="NCBI Taxonomy" id="1079"/>
    <lineage>
        <taxon>Bacteria</taxon>
        <taxon>Pseudomonadati</taxon>
        <taxon>Pseudomonadota</taxon>
        <taxon>Alphaproteobacteria</taxon>
        <taxon>Hyphomicrobiales</taxon>
        <taxon>Blastochloridaceae</taxon>
        <taxon>Blastochloris</taxon>
    </lineage>
</organism>
<dbReference type="NCBIfam" id="TIGR04108">
    <property type="entry name" value="HutX"/>
    <property type="match status" value="1"/>
</dbReference>
<dbReference type="AlphaFoldDB" id="A0A0H5B9E5"/>
<dbReference type="KEGG" id="bvr:BVIR_1163"/>
<evidence type="ECO:0000313" key="1">
    <source>
        <dbReference type="EMBL" id="BAR97649.1"/>
    </source>
</evidence>
<proteinExistence type="predicted"/>
<reference evidence="2" key="2">
    <citation type="submission" date="2015-11" db="EMBL/GenBank/DDBJ databases">
        <authorList>
            <person name="Zhang Y."/>
            <person name="Guo Z."/>
        </authorList>
    </citation>
    <scope>NUCLEOTIDE SEQUENCE</scope>
    <source>
        <strain evidence="2">1</strain>
    </source>
</reference>
<evidence type="ECO:0000313" key="2">
    <source>
        <dbReference type="EMBL" id="CUU41613.1"/>
    </source>
</evidence>
<sequence length="171" mass="18674">MTVPDELVRRLAANPGLVIEQAARQYDVTARDVVEALPEANRRFAPGSAFIEVMTDIANWGDVTFIIHTDDGVFEITGKVPAGELGHGYFNLMAPTGLHGHLRHDRCSAVAFVERPFMGTPSAAVMFFNIEGGVMFKVFVGRDETRALRADQVEAFRALADRLSRAAEVAA</sequence>
<reference evidence="1" key="1">
    <citation type="journal article" date="2015" name="Genome Announc.">
        <title>Complete Genome Sequence of the Bacteriochlorophyll b-Producing Photosynthetic Bacterium Blastochloris viridis.</title>
        <authorList>
            <person name="Tsukatani Y."/>
            <person name="Hirose Y."/>
            <person name="Harada J."/>
            <person name="Misawa N."/>
            <person name="Mori K."/>
            <person name="Inoue K."/>
            <person name="Tamiaki H."/>
        </authorList>
    </citation>
    <scope>NUCLEOTIDE SEQUENCE [LARGE SCALE GENOMIC DNA]</scope>
    <source>
        <strain evidence="1">DSM 133</strain>
    </source>
</reference>
<dbReference type="Gene3D" id="3.40.1570.10">
    <property type="entry name" value="HemS/ChuS/ChuX like domains"/>
    <property type="match status" value="1"/>
</dbReference>